<dbReference type="RefSeq" id="WP_154376412.1">
    <property type="nucleotide sequence ID" value="NZ_WKJJ01000011.1"/>
</dbReference>
<protein>
    <submittedName>
        <fullName evidence="1">Citryl-CoA lyase</fullName>
    </submittedName>
</protein>
<accession>A0A7X2LV27</accession>
<comment type="caution">
    <text evidence="1">The sequence shown here is derived from an EMBL/GenBank/DDBJ whole genome shotgun (WGS) entry which is preliminary data.</text>
</comment>
<evidence type="ECO:0000313" key="1">
    <source>
        <dbReference type="EMBL" id="MRV73637.1"/>
    </source>
</evidence>
<dbReference type="InterPro" id="IPR036969">
    <property type="entry name" value="Citrate_synthase_sf"/>
</dbReference>
<dbReference type="Proteomes" id="UP000446768">
    <property type="component" value="Unassembled WGS sequence"/>
</dbReference>
<dbReference type="SUPFAM" id="SSF48256">
    <property type="entry name" value="Citrate synthase"/>
    <property type="match status" value="1"/>
</dbReference>
<evidence type="ECO:0000313" key="2">
    <source>
        <dbReference type="Proteomes" id="UP000446768"/>
    </source>
</evidence>
<dbReference type="GO" id="GO:0046912">
    <property type="term" value="F:acyltransferase activity, acyl groups converted into alkyl on transfer"/>
    <property type="evidence" value="ECO:0007669"/>
    <property type="project" value="InterPro"/>
</dbReference>
<reference evidence="1 2" key="1">
    <citation type="submission" date="2019-11" db="EMBL/GenBank/DDBJ databases">
        <title>Novel species isolated from a subtropical stream in China.</title>
        <authorList>
            <person name="Lu H."/>
        </authorList>
    </citation>
    <scope>NUCLEOTIDE SEQUENCE [LARGE SCALE GENOMIC DNA]</scope>
    <source>
        <strain evidence="1 2">FT92W</strain>
    </source>
</reference>
<sequence length="267" mass="28974">MSLLLEQFEGPLRTRAGQVFPGERAVFGGLDLHQAFTHAPWLEVYLYGISGKRLSQAQINVLQSMWVYTSYPDARLWCNRIGALTGSTRGTGAQALAAGIVASEAALYGFGPETAIADFLVRAMEATRNGADLDELVRTELAQQRHLMGFGRPVAAAFVDERIPVTMAKLGHEGIAVGPYVKLAFEVEAALARVTGKRLPMTYATMLVAVPLDFGLTAREAYLYLLPSFVAGMLPCYVEALERPPGATFVQRCESVAYDGAAPRDWA</sequence>
<gene>
    <name evidence="1" type="ORF">GJ700_18150</name>
</gene>
<proteinExistence type="predicted"/>
<dbReference type="EMBL" id="WKJJ01000011">
    <property type="protein sequence ID" value="MRV73637.1"/>
    <property type="molecule type" value="Genomic_DNA"/>
</dbReference>
<name>A0A7X2LV27_9BURK</name>
<keyword evidence="1" id="KW-0456">Lyase</keyword>
<dbReference type="GO" id="GO:0016829">
    <property type="term" value="F:lyase activity"/>
    <property type="evidence" value="ECO:0007669"/>
    <property type="project" value="UniProtKB-KW"/>
</dbReference>
<keyword evidence="2" id="KW-1185">Reference proteome</keyword>
<organism evidence="1 2">
    <name type="scientific">Pseudoduganella rivuli</name>
    <dbReference type="NCBI Taxonomy" id="2666085"/>
    <lineage>
        <taxon>Bacteria</taxon>
        <taxon>Pseudomonadati</taxon>
        <taxon>Pseudomonadota</taxon>
        <taxon>Betaproteobacteria</taxon>
        <taxon>Burkholderiales</taxon>
        <taxon>Oxalobacteraceae</taxon>
        <taxon>Telluria group</taxon>
        <taxon>Pseudoduganella</taxon>
    </lineage>
</organism>
<dbReference type="AlphaFoldDB" id="A0A7X2LV27"/>